<evidence type="ECO:0000313" key="3">
    <source>
        <dbReference type="EMBL" id="OIR15237.1"/>
    </source>
</evidence>
<evidence type="ECO:0000256" key="1">
    <source>
        <dbReference type="SAM" id="Phobius"/>
    </source>
</evidence>
<dbReference type="SUPFAM" id="SSF49299">
    <property type="entry name" value="PKD domain"/>
    <property type="match status" value="3"/>
</dbReference>
<reference evidence="3 4" key="1">
    <citation type="submission" date="2016-08" db="EMBL/GenBank/DDBJ databases">
        <title>New Insights into Marine Group III Euryarchaeota, from dark to light.</title>
        <authorList>
            <person name="Haro-Moreno J.M."/>
            <person name="Rodriguez-Valera F."/>
            <person name="Lopez-Garcia P."/>
            <person name="Moreira D."/>
            <person name="Martin-Cuadrado A.B."/>
        </authorList>
    </citation>
    <scope>NUCLEOTIDE SEQUENCE [LARGE SCALE GENOMIC DNA]</scope>
    <source>
        <strain evidence="3">CG-Epi6</strain>
    </source>
</reference>
<evidence type="ECO:0000313" key="4">
    <source>
        <dbReference type="Proteomes" id="UP000183403"/>
    </source>
</evidence>
<name>A0A1J5TFV3_9ARCH</name>
<feature type="domain" description="PKD" evidence="2">
    <location>
        <begin position="1463"/>
        <end position="1528"/>
    </location>
</feature>
<dbReference type="Gene3D" id="2.60.40.10">
    <property type="entry name" value="Immunoglobulins"/>
    <property type="match status" value="2"/>
</dbReference>
<comment type="caution">
    <text evidence="3">The sequence shown here is derived from an EMBL/GenBank/DDBJ whole genome shotgun (WGS) entry which is preliminary data.</text>
</comment>
<dbReference type="InterPro" id="IPR035986">
    <property type="entry name" value="PKD_dom_sf"/>
</dbReference>
<feature type="transmembrane region" description="Helical" evidence="1">
    <location>
        <begin position="1541"/>
        <end position="1560"/>
    </location>
</feature>
<keyword evidence="1" id="KW-0472">Membrane</keyword>
<dbReference type="InterPro" id="IPR013783">
    <property type="entry name" value="Ig-like_fold"/>
</dbReference>
<accession>A0A1J5TFV3</accession>
<feature type="domain" description="PKD" evidence="2">
    <location>
        <begin position="1303"/>
        <end position="1344"/>
    </location>
</feature>
<organism evidence="3 4">
    <name type="scientific">Marine Group III euryarchaeote CG-Epi6</name>
    <dbReference type="NCBI Taxonomy" id="1889000"/>
    <lineage>
        <taxon>Archaea</taxon>
        <taxon>Methanobacteriati</taxon>
        <taxon>Thermoplasmatota</taxon>
        <taxon>Thermoplasmata</taxon>
        <taxon>Candidatus Thermoprofundales</taxon>
    </lineage>
</organism>
<proteinExistence type="predicted"/>
<dbReference type="InterPro" id="IPR022409">
    <property type="entry name" value="PKD/Chitinase_dom"/>
</dbReference>
<dbReference type="SMART" id="SM00089">
    <property type="entry name" value="PKD"/>
    <property type="match status" value="3"/>
</dbReference>
<dbReference type="EMBL" id="MIYV01000001">
    <property type="protein sequence ID" value="OIR15237.1"/>
    <property type="molecule type" value="Genomic_DNA"/>
</dbReference>
<dbReference type="Proteomes" id="UP000183403">
    <property type="component" value="Unassembled WGS sequence"/>
</dbReference>
<evidence type="ECO:0000259" key="2">
    <source>
        <dbReference type="PROSITE" id="PS50093"/>
    </source>
</evidence>
<sequence length="1565" mass="179988">MSQNRNSISKQVLAWAAVFALVLTIIPYSVADQSSNEYFESWSYELSDTDGDDQYDTILFIFDPNTNVSDYVDVEVNMNVRDSNGNYVGGDNEDYEIYWTEEDSFEMEWFVDDCDDWDSDCEGPFDFEFYLYENINGYTYFEDNFTESNISLYETTIIPEGIVQVENGVIAYDVDGYHNDIAFLAHMEDYEIENVTIDLERKVGTQWVDAGSDETNEEGELIFKNMTSGEYRWFATYDGESIDAQSHTFVFYSPTSDENIGHVGFMDDFDGDDDFDDFAFYRIMGNGSEGLDLDNGVYVELFHAENNTLYTEDGGDGEDEALIFNDVHEGNYTFNMYNGSSDGDLLQTGWMHSYGSLNTNYGEYFESWSNHTEDTNGDGIDNNVFVKYNPDTECNCSVDINVQYNVYDADTGMYVDYDNEDHEINGTEVDNFETDIFYPPRDANYTFEFYLYDTDNDNWVYEDNFTFTVYLECDSENNDTYCDSDEYFESWSSNTNDTNGDGVANNIFVKYNPDTDCNCSVDIRVNYNAFSNETNDQDYDYFEHNITGTEIDYFETDIFYPSGDGNYTFTFNMYDDDYNYEDNFTFTVYLECDTENNNSNCDYDEWFEDWDYATEDEDSDNLDDTIVVDFDPNTECDCEVDIRVYMDVYDNSSGSYVGNDYKEFTINGTQFDNFEMDWTSSNSSSYDFLFYLYDDQWNSEDSFWIYDVYLYQTSGAGGPGDEDEYFDTFYHFINDEDEDGKNDTIEFNYDPDTTCDCYVNITTHFDFYDNQTGNFVDSFDVEDEIYGDDNDDYYDEWSPDYNGTFDVHIQLYDEDGNLEDEVHYNHVELHVRSESNGTDDDSEEFFSNWDYHVEFSDIEIRYDPDTSCGCEVRVWVYIDVYQGNDKIDTISEDYYIYSENGDSFSQDWSADEEDYYDFYVVLFDGEDGPDNYEDDFWINDIYLADDNEDNNSDNGIAYYGFVTDIDEDAFVNDFVGISSNYAYFEIFTDDESLIDSGSSDSDSPWLSVNLSEGYYNFAVTGNDDAFFQLGSFYSYGNSSGNSSGVINVIQAILEDEEESGEPNVDCDSPCDDAYFAAYMGPWGSGISDITIDVRYYIEDNNTWEEYGTTYTNESGYAAMFNLHCGMFSWEAHLEDDIISSGDFFVHANCEDSNDAYAWFDSVYYSLDDTNSDNREDSASVNYAITSNSSDEMDLLLILDIYDENGEMVGTFEEFFMLPANEFMEIYFDWNNTHAEGNITFHSVLEYLVDGNTEGEIIVQDEDYQTFYLATSHKESEPEFYIEDVIGRDNVFEGQNIELELVLSGTNDVVVEWYMGDGMAYQNTFNVYHTYEHSGNYEIMVYVYDDNNFAEEYFEINVRNIAPTILNIMMDDVVNEGDEVSFNVQYQDVPMDIDNISVMWVFPDGVLLGNFVQYTFADDGEFLVSVEVKDDDGGSSIEQRMITVQNVAPTFTEFILPSQGEQGVAMDFTVSATDPGDDTITYTFDFGDGTAQLITQNGNATHKFASGDTFEIIICAIDEDGGETCRTEVIPVALLEQIEDSGLPGFGFLGVISALGAITLLRRRTH</sequence>
<keyword evidence="1" id="KW-1133">Transmembrane helix</keyword>
<dbReference type="InterPro" id="IPR000601">
    <property type="entry name" value="PKD_dom"/>
</dbReference>
<dbReference type="CDD" id="cd00146">
    <property type="entry name" value="PKD"/>
    <property type="match status" value="2"/>
</dbReference>
<dbReference type="PROSITE" id="PS50093">
    <property type="entry name" value="PKD"/>
    <property type="match status" value="2"/>
</dbReference>
<dbReference type="Pfam" id="PF18911">
    <property type="entry name" value="PKD_4"/>
    <property type="match status" value="3"/>
</dbReference>
<keyword evidence="1" id="KW-0812">Transmembrane</keyword>
<protein>
    <recommendedName>
        <fullName evidence="2">PKD domain-containing protein</fullName>
    </recommendedName>
</protein>
<gene>
    <name evidence="3" type="ORF">BEU03_00050</name>
</gene>